<keyword evidence="1" id="KW-0732">Signal</keyword>
<organism evidence="2 3">
    <name type="scientific">Puccinia striiformis</name>
    <dbReference type="NCBI Taxonomy" id="27350"/>
    <lineage>
        <taxon>Eukaryota</taxon>
        <taxon>Fungi</taxon>
        <taxon>Dikarya</taxon>
        <taxon>Basidiomycota</taxon>
        <taxon>Pucciniomycotina</taxon>
        <taxon>Pucciniomycetes</taxon>
        <taxon>Pucciniales</taxon>
        <taxon>Pucciniaceae</taxon>
        <taxon>Puccinia</taxon>
    </lineage>
</organism>
<dbReference type="Proteomes" id="UP000239156">
    <property type="component" value="Unassembled WGS sequence"/>
</dbReference>
<dbReference type="VEuPathDB" id="FungiDB:PSTT_04689"/>
<keyword evidence="3" id="KW-1185">Reference proteome</keyword>
<name>A0A2S4VRL3_9BASI</name>
<reference evidence="2" key="1">
    <citation type="submission" date="2017-12" db="EMBL/GenBank/DDBJ databases">
        <title>Gene loss provides genomic basis for host adaptation in cereal stripe rust fungi.</title>
        <authorList>
            <person name="Xia C."/>
        </authorList>
    </citation>
    <scope>NUCLEOTIDE SEQUENCE [LARGE SCALE GENOMIC DNA]</scope>
    <source>
        <strain evidence="2">93-210</strain>
    </source>
</reference>
<gene>
    <name evidence="2" type="ORF">PSTT_04689</name>
</gene>
<evidence type="ECO:0008006" key="4">
    <source>
        <dbReference type="Google" id="ProtNLM"/>
    </source>
</evidence>
<protein>
    <recommendedName>
        <fullName evidence="4">Secreted protein</fullName>
    </recommendedName>
</protein>
<evidence type="ECO:0000256" key="1">
    <source>
        <dbReference type="SAM" id="SignalP"/>
    </source>
</evidence>
<proteinExistence type="predicted"/>
<dbReference type="EMBL" id="PKSL01000033">
    <property type="protein sequence ID" value="POW12196.1"/>
    <property type="molecule type" value="Genomic_DNA"/>
</dbReference>
<feature type="signal peptide" evidence="1">
    <location>
        <begin position="1"/>
        <end position="21"/>
    </location>
</feature>
<feature type="chain" id="PRO_5015584327" description="Secreted protein" evidence="1">
    <location>
        <begin position="22"/>
        <end position="93"/>
    </location>
</feature>
<evidence type="ECO:0000313" key="2">
    <source>
        <dbReference type="EMBL" id="POW12196.1"/>
    </source>
</evidence>
<comment type="caution">
    <text evidence="2">The sequence shown here is derived from an EMBL/GenBank/DDBJ whole genome shotgun (WGS) entry which is preliminary data.</text>
</comment>
<dbReference type="AlphaFoldDB" id="A0A2S4VRL3"/>
<accession>A0A2S4VRL3</accession>
<sequence>MSHVSGVRTLLLLNCRMEAMCLQVRLTNARTNHNGQTQVTPNPRLHPVSLSSLPFARSISPRLTHWMRSVPTAVAIRVVQFLFSVFISNSSAL</sequence>
<evidence type="ECO:0000313" key="3">
    <source>
        <dbReference type="Proteomes" id="UP000239156"/>
    </source>
</evidence>